<keyword evidence="12" id="KW-1185">Reference proteome</keyword>
<dbReference type="InterPro" id="IPR025896">
    <property type="entry name" value="Spi_Prtas-inh"/>
</dbReference>
<evidence type="ECO:0000256" key="9">
    <source>
        <dbReference type="SAM" id="SignalP"/>
    </source>
</evidence>
<feature type="active site" description="Proton acceptor" evidence="8">
    <location>
        <position position="318"/>
    </location>
</feature>
<evidence type="ECO:0000256" key="6">
    <source>
        <dbReference type="ARBA" id="ARBA00022801"/>
    </source>
</evidence>
<reference evidence="11 12" key="1">
    <citation type="submission" date="2019-09" db="EMBL/GenBank/DDBJ databases">
        <title>Distinct polysaccharide growth profiles of human intestinal Prevotella copri isolates.</title>
        <authorList>
            <person name="Fehlner-Peach H."/>
            <person name="Magnabosco C."/>
            <person name="Raghavan V."/>
            <person name="Scher J.U."/>
            <person name="Tett A."/>
            <person name="Cox L.M."/>
            <person name="Gottsegen C."/>
            <person name="Watters A."/>
            <person name="Wiltshire- Gordon J.D."/>
            <person name="Segata N."/>
            <person name="Bonneau R."/>
            <person name="Littman D.R."/>
        </authorList>
    </citation>
    <scope>NUCLEOTIDE SEQUENCE [LARGE SCALE GENOMIC DNA]</scope>
    <source>
        <strain evidence="12">iAQ1173</strain>
    </source>
</reference>
<feature type="active site" description="Nucleophile" evidence="8">
    <location>
        <position position="174"/>
    </location>
</feature>
<evidence type="ECO:0000256" key="5">
    <source>
        <dbReference type="ARBA" id="ARBA00022737"/>
    </source>
</evidence>
<keyword evidence="7" id="KW-0788">Thiol protease</keyword>
<dbReference type="InterPro" id="IPR038765">
    <property type="entry name" value="Papain-like_cys_pep_sf"/>
</dbReference>
<comment type="similarity">
    <text evidence="2">Belongs to the peptidase C10 family.</text>
</comment>
<dbReference type="Proteomes" id="UP000384372">
    <property type="component" value="Unassembled WGS sequence"/>
</dbReference>
<dbReference type="SMART" id="SM00247">
    <property type="entry name" value="XTALbg"/>
    <property type="match status" value="1"/>
</dbReference>
<evidence type="ECO:0000256" key="7">
    <source>
        <dbReference type="ARBA" id="ARBA00022807"/>
    </source>
</evidence>
<evidence type="ECO:0000256" key="3">
    <source>
        <dbReference type="ARBA" id="ARBA00022670"/>
    </source>
</evidence>
<feature type="domain" description="Beta/gamma crystallin 'Greek key'" evidence="10">
    <location>
        <begin position="433"/>
        <end position="472"/>
    </location>
</feature>
<evidence type="ECO:0000256" key="4">
    <source>
        <dbReference type="ARBA" id="ARBA00022729"/>
    </source>
</evidence>
<dbReference type="InterPro" id="IPR001064">
    <property type="entry name" value="Beta/gamma_crystallin"/>
</dbReference>
<gene>
    <name evidence="11" type="ORF">F7D20_01620</name>
</gene>
<dbReference type="GO" id="GO:0008234">
    <property type="term" value="F:cysteine-type peptidase activity"/>
    <property type="evidence" value="ECO:0007669"/>
    <property type="project" value="UniProtKB-KW"/>
</dbReference>
<dbReference type="PRINTS" id="PR00797">
    <property type="entry name" value="STREPTOPAIN"/>
</dbReference>
<evidence type="ECO:0000256" key="2">
    <source>
        <dbReference type="ARBA" id="ARBA00009693"/>
    </source>
</evidence>
<feature type="signal peptide" evidence="9">
    <location>
        <begin position="1"/>
        <end position="20"/>
    </location>
</feature>
<feature type="non-terminal residue" evidence="11">
    <location>
        <position position="496"/>
    </location>
</feature>
<name>A0A6A7W8I2_9BACT</name>
<dbReference type="Gene3D" id="3.90.70.50">
    <property type="entry name" value="Peptidase C10, streptopain"/>
    <property type="match status" value="1"/>
</dbReference>
<dbReference type="InterPro" id="IPR000200">
    <property type="entry name" value="Peptidase_C10"/>
</dbReference>
<dbReference type="InterPro" id="IPR044934">
    <property type="entry name" value="Streptopain_sf"/>
</dbReference>
<dbReference type="AlphaFoldDB" id="A0A6A7W8I2"/>
<feature type="chain" id="PRO_5025394788" description="Beta/gamma crystallin 'Greek key' domain-containing protein" evidence="9">
    <location>
        <begin position="21"/>
        <end position="496"/>
    </location>
</feature>
<dbReference type="EMBL" id="VZAD01000017">
    <property type="protein sequence ID" value="MQP10686.1"/>
    <property type="molecule type" value="Genomic_DNA"/>
</dbReference>
<organism evidence="11 12">
    <name type="scientific">Segatella copri</name>
    <dbReference type="NCBI Taxonomy" id="165179"/>
    <lineage>
        <taxon>Bacteria</taxon>
        <taxon>Pseudomonadati</taxon>
        <taxon>Bacteroidota</taxon>
        <taxon>Bacteroidia</taxon>
        <taxon>Bacteroidales</taxon>
        <taxon>Prevotellaceae</taxon>
        <taxon>Segatella</taxon>
    </lineage>
</organism>
<evidence type="ECO:0000259" key="10">
    <source>
        <dbReference type="PROSITE" id="PS50915"/>
    </source>
</evidence>
<comment type="caution">
    <text evidence="11">The sequence shown here is derived from an EMBL/GenBank/DDBJ whole genome shotgun (WGS) entry which is preliminary data.</text>
</comment>
<dbReference type="Pfam" id="PF13734">
    <property type="entry name" value="Inhibitor_I69"/>
    <property type="match status" value="1"/>
</dbReference>
<dbReference type="Pfam" id="PF01640">
    <property type="entry name" value="Peptidase_C10"/>
    <property type="match status" value="1"/>
</dbReference>
<evidence type="ECO:0000256" key="8">
    <source>
        <dbReference type="PIRSR" id="PIRSR600200-1"/>
    </source>
</evidence>
<dbReference type="GO" id="GO:0006508">
    <property type="term" value="P:proteolysis"/>
    <property type="evidence" value="ECO:0007669"/>
    <property type="project" value="UniProtKB-KW"/>
</dbReference>
<sequence>MRFKNLLTILLLFVATLLWAEPITQSTARKKAVNFASKHGKTIAEDVKNLFKVRGKTKAQAMPYYVFNTNDDNGFVIVSGDDRTAEILAYSDKGRFNADEIPDNMREWLRYYAHVIGSLESTSSVKASSTTLYDNGLREANSAISPLLSCTWNQGSPYYDRCPLVEGRRCLTGCVCTAAAQVMYYHQWPKSATTNISEHSFTYNNRRYTENELPPVVFDWKSMNDSYRDGQSDQSATAVAVLMQYVGQAIKSGYGPDGTGSGFTEVENALKNNFGYDGNVQHLFRNNYSNEAWESLIYRELAERRPVLYAGTSSGGAHAFVCDGYDGNGLFHINWGWGGMCNGYFKLSVLNPDDNSGLGASSSKDGYSMNQDVLVGIQPPSKHADNPVATFYSDIDYKGKAVDLPEGEFLLSSLQSYGITNDDISSLKVKSGFKVVVYENDGFGGKSKSYTASTANMGSEWNKQVSSIKIEPNGKSGLSGNFKIMNRNSGKYLDLD</sequence>
<protein>
    <recommendedName>
        <fullName evidence="10">Beta/gamma crystallin 'Greek key' domain-containing protein</fullName>
    </recommendedName>
</protein>
<accession>A0A6A7W8I2</accession>
<keyword evidence="4 9" id="KW-0732">Signal</keyword>
<dbReference type="PROSITE" id="PS50915">
    <property type="entry name" value="CRYSTALLIN_BETA_GAMMA"/>
    <property type="match status" value="2"/>
</dbReference>
<evidence type="ECO:0000313" key="11">
    <source>
        <dbReference type="EMBL" id="MQP10686.1"/>
    </source>
</evidence>
<proteinExistence type="inferred from homology"/>
<keyword evidence="6" id="KW-0378">Hydrolase</keyword>
<evidence type="ECO:0000256" key="1">
    <source>
        <dbReference type="ARBA" id="ARBA00009646"/>
    </source>
</evidence>
<dbReference type="Gene3D" id="2.60.20.10">
    <property type="entry name" value="Crystallins"/>
    <property type="match status" value="1"/>
</dbReference>
<dbReference type="RefSeq" id="WP_194253469.1">
    <property type="nucleotide sequence ID" value="NZ_VZAD01000017.1"/>
</dbReference>
<comment type="similarity">
    <text evidence="1">Belongs to the beta/gamma-crystallin family.</text>
</comment>
<keyword evidence="3" id="KW-0645">Protease</keyword>
<keyword evidence="5" id="KW-0677">Repeat</keyword>
<dbReference type="SUPFAM" id="SSF49695">
    <property type="entry name" value="gamma-Crystallin-like"/>
    <property type="match status" value="1"/>
</dbReference>
<dbReference type="InterPro" id="IPR011024">
    <property type="entry name" value="G_crystallin-like"/>
</dbReference>
<evidence type="ECO:0000313" key="12">
    <source>
        <dbReference type="Proteomes" id="UP000384372"/>
    </source>
</evidence>
<dbReference type="SUPFAM" id="SSF54001">
    <property type="entry name" value="Cysteine proteinases"/>
    <property type="match status" value="1"/>
</dbReference>
<feature type="domain" description="Beta/gamma crystallin 'Greek key'" evidence="10">
    <location>
        <begin position="387"/>
        <end position="431"/>
    </location>
</feature>